<accession>A0A1F4R8W5</accession>
<dbReference type="Gene3D" id="3.40.1390.10">
    <property type="entry name" value="MurE/MurF, N-terminal domain"/>
    <property type="match status" value="1"/>
</dbReference>
<keyword evidence="6 11" id="KW-0067">ATP-binding</keyword>
<dbReference type="PANTHER" id="PTHR23135:SF4">
    <property type="entry name" value="UDP-N-ACETYLMURAMOYL-L-ALANYL-D-GLUTAMATE--2,6-DIAMINOPIMELATE LIGASE MURE HOMOLOG, CHLOROPLASTIC"/>
    <property type="match status" value="1"/>
</dbReference>
<feature type="binding site" evidence="11">
    <location>
        <begin position="89"/>
        <end position="95"/>
    </location>
    <ligand>
        <name>ATP</name>
        <dbReference type="ChEBI" id="CHEBI:30616"/>
    </ligand>
</feature>
<evidence type="ECO:0000313" key="16">
    <source>
        <dbReference type="EMBL" id="OGC04621.1"/>
    </source>
</evidence>
<evidence type="ECO:0000256" key="12">
    <source>
        <dbReference type="RuleBase" id="RU004135"/>
    </source>
</evidence>
<dbReference type="GO" id="GO:0008360">
    <property type="term" value="P:regulation of cell shape"/>
    <property type="evidence" value="ECO:0007669"/>
    <property type="project" value="UniProtKB-KW"/>
</dbReference>
<name>A0A1F4R8W5_UNCSA</name>
<dbReference type="NCBIfam" id="NF001126">
    <property type="entry name" value="PRK00139.1-4"/>
    <property type="match status" value="1"/>
</dbReference>
<dbReference type="SUPFAM" id="SSF63418">
    <property type="entry name" value="MurE/MurF N-terminal domain"/>
    <property type="match status" value="1"/>
</dbReference>
<feature type="domain" description="Mur ligase N-terminal catalytic" evidence="13">
    <location>
        <begin position="5"/>
        <end position="75"/>
    </location>
</feature>
<evidence type="ECO:0000256" key="3">
    <source>
        <dbReference type="ARBA" id="ARBA00022598"/>
    </source>
</evidence>
<comment type="caution">
    <text evidence="11">Lacks conserved residue(s) required for the propagation of feature annotation.</text>
</comment>
<comment type="function">
    <text evidence="11">Catalyzes the addition of an amino acid to the nucleotide precursor UDP-N-acetylmuramoyl-L-alanyl-D-glutamate (UMAG) in the biosynthesis of bacterial cell-wall peptidoglycan.</text>
</comment>
<dbReference type="GO" id="GO:0004326">
    <property type="term" value="F:tetrahydrofolylpolyglutamate synthase activity"/>
    <property type="evidence" value="ECO:0007669"/>
    <property type="project" value="InterPro"/>
</dbReference>
<dbReference type="Proteomes" id="UP000176938">
    <property type="component" value="Unassembled WGS sequence"/>
</dbReference>
<comment type="PTM">
    <text evidence="11">Carboxylation is probably crucial for Mg(2+) binding and, consequently, for the gamma-phosphate positioning of ATP.</text>
</comment>
<dbReference type="Pfam" id="PF01225">
    <property type="entry name" value="Mur_ligase"/>
    <property type="match status" value="1"/>
</dbReference>
<evidence type="ECO:0000256" key="11">
    <source>
        <dbReference type="HAMAP-Rule" id="MF_00208"/>
    </source>
</evidence>
<evidence type="ECO:0000256" key="6">
    <source>
        <dbReference type="ARBA" id="ARBA00022840"/>
    </source>
</evidence>
<reference evidence="16 17" key="1">
    <citation type="journal article" date="2016" name="Nat. Commun.">
        <title>Thousands of microbial genomes shed light on interconnected biogeochemical processes in an aquifer system.</title>
        <authorList>
            <person name="Anantharaman K."/>
            <person name="Brown C.T."/>
            <person name="Hug L.A."/>
            <person name="Sharon I."/>
            <person name="Castelle C.J."/>
            <person name="Probst A.J."/>
            <person name="Thomas B.C."/>
            <person name="Singh A."/>
            <person name="Wilkins M.J."/>
            <person name="Karaoz U."/>
            <person name="Brodie E.L."/>
            <person name="Williams K.H."/>
            <person name="Hubbard S.S."/>
            <person name="Banfield J.F."/>
        </authorList>
    </citation>
    <scope>NUCLEOTIDE SEQUENCE [LARGE SCALE GENOMIC DNA]</scope>
</reference>
<dbReference type="GO" id="GO:0005737">
    <property type="term" value="C:cytoplasm"/>
    <property type="evidence" value="ECO:0007669"/>
    <property type="project" value="UniProtKB-SubCell"/>
</dbReference>
<dbReference type="InterPro" id="IPR004101">
    <property type="entry name" value="Mur_ligase_C"/>
</dbReference>
<keyword evidence="2 11" id="KW-0963">Cytoplasm</keyword>
<dbReference type="SUPFAM" id="SSF53244">
    <property type="entry name" value="MurD-like peptide ligases, peptide-binding domain"/>
    <property type="match status" value="1"/>
</dbReference>
<organism evidence="16 17">
    <name type="scientific">candidate division WOR-1 bacterium RIFCSPLOWO2_02_FULL_46_20</name>
    <dbReference type="NCBI Taxonomy" id="1802567"/>
    <lineage>
        <taxon>Bacteria</taxon>
        <taxon>Bacillati</taxon>
        <taxon>Saganbacteria</taxon>
    </lineage>
</organism>
<dbReference type="NCBIfam" id="NF001124">
    <property type="entry name" value="PRK00139.1-2"/>
    <property type="match status" value="1"/>
</dbReference>
<comment type="cofactor">
    <cofactor evidence="11">
        <name>Mg(2+)</name>
        <dbReference type="ChEBI" id="CHEBI:18420"/>
    </cofactor>
</comment>
<dbReference type="GO" id="GO:0071555">
    <property type="term" value="P:cell wall organization"/>
    <property type="evidence" value="ECO:0007669"/>
    <property type="project" value="UniProtKB-KW"/>
</dbReference>
<dbReference type="InterPro" id="IPR036615">
    <property type="entry name" value="Mur_ligase_C_dom_sf"/>
</dbReference>
<dbReference type="InterPro" id="IPR036565">
    <property type="entry name" value="Mur-like_cat_sf"/>
</dbReference>
<comment type="similarity">
    <text evidence="1 11">Belongs to the MurCDEF family. MurE subfamily.</text>
</comment>
<dbReference type="NCBIfam" id="TIGR01085">
    <property type="entry name" value="murE"/>
    <property type="match status" value="1"/>
</dbReference>
<dbReference type="AlphaFoldDB" id="A0A1F4R8W5"/>
<protein>
    <recommendedName>
        <fullName evidence="11">UDP-N-acetylmuramyl-tripeptide synthetase</fullName>
        <ecNumber evidence="11">6.3.2.-</ecNumber>
    </recommendedName>
    <alternativeName>
        <fullName evidence="11">UDP-MurNAc-tripeptide synthetase</fullName>
    </alternativeName>
</protein>
<dbReference type="PROSITE" id="PS01011">
    <property type="entry name" value="FOLYLPOLYGLU_SYNT_1"/>
    <property type="match status" value="1"/>
</dbReference>
<dbReference type="InterPro" id="IPR000713">
    <property type="entry name" value="Mur_ligase_N"/>
</dbReference>
<keyword evidence="5 11" id="KW-0547">Nucleotide-binding</keyword>
<dbReference type="InterPro" id="IPR005761">
    <property type="entry name" value="UDP-N-AcMur-Glu-dNH2Pim_ligase"/>
</dbReference>
<feature type="binding site" evidence="11">
    <location>
        <begin position="122"/>
        <end position="123"/>
    </location>
    <ligand>
        <name>UDP-N-acetyl-alpha-D-muramoyl-L-alanyl-D-glutamate</name>
        <dbReference type="ChEBI" id="CHEBI:83900"/>
    </ligand>
</feature>
<feature type="binding site" evidence="11">
    <location>
        <position position="9"/>
    </location>
    <ligand>
        <name>UDP-N-acetyl-alpha-D-muramoyl-L-alanyl-D-glutamate</name>
        <dbReference type="ChEBI" id="CHEBI:83900"/>
    </ligand>
</feature>
<proteinExistence type="inferred from homology"/>
<dbReference type="HAMAP" id="MF_00208">
    <property type="entry name" value="MurE"/>
    <property type="match status" value="1"/>
</dbReference>
<keyword evidence="11" id="KW-0460">Magnesium</keyword>
<keyword evidence="9 11" id="KW-0131">Cell cycle</keyword>
<dbReference type="UniPathway" id="UPA00219"/>
<evidence type="ECO:0000256" key="9">
    <source>
        <dbReference type="ARBA" id="ARBA00023306"/>
    </source>
</evidence>
<keyword evidence="10 11" id="KW-0961">Cell wall biogenesis/degradation</keyword>
<dbReference type="GO" id="GO:0051301">
    <property type="term" value="P:cell division"/>
    <property type="evidence" value="ECO:0007669"/>
    <property type="project" value="UniProtKB-KW"/>
</dbReference>
<evidence type="ECO:0000256" key="7">
    <source>
        <dbReference type="ARBA" id="ARBA00022960"/>
    </source>
</evidence>
<feature type="domain" description="Mur ligase central" evidence="15">
    <location>
        <begin position="87"/>
        <end position="284"/>
    </location>
</feature>
<dbReference type="SUPFAM" id="SSF53623">
    <property type="entry name" value="MurD-like peptide ligases, catalytic domain"/>
    <property type="match status" value="1"/>
</dbReference>
<evidence type="ECO:0000259" key="15">
    <source>
        <dbReference type="Pfam" id="PF08245"/>
    </source>
</evidence>
<keyword evidence="3 11" id="KW-0436">Ligase</keyword>
<evidence type="ECO:0000256" key="2">
    <source>
        <dbReference type="ARBA" id="ARBA00022490"/>
    </source>
</evidence>
<evidence type="ECO:0000256" key="4">
    <source>
        <dbReference type="ARBA" id="ARBA00022618"/>
    </source>
</evidence>
<comment type="pathway">
    <text evidence="11 12">Cell wall biogenesis; peptidoglycan biosynthesis.</text>
</comment>
<evidence type="ECO:0000256" key="5">
    <source>
        <dbReference type="ARBA" id="ARBA00022741"/>
    </source>
</evidence>
<dbReference type="InterPro" id="IPR035911">
    <property type="entry name" value="MurE/MurF_N"/>
</dbReference>
<comment type="subcellular location">
    <subcellularLocation>
        <location evidence="11 12">Cytoplasm</location>
    </subcellularLocation>
</comment>
<sequence length="467" mass="51376">MRMTITYDSRKVRPGDVFVAIPGFKVDGTDFIRQAIANGAKVIVAENEVKVPAGVKFEKVPCARKALARLANKFYDYPSKKIKLIGITGTNGKTTTSYLIASILKKAGYKVGVIGTINGGLTTPESLDLQEMLADMVEQGITHVVLEVSSHALALDRVSGCDFDIAIFTNLTHDHLDFHKTKKEYLATKLKLFENLKQDGVAIVNVDDPASKDIFEVVQGEIVTYGVGQARHELRSTKHNEFDTKVSGIAIRQDSMSLTINSRELRTPLIGIPNVYNIAAAYQCALVLNIPQMIIKKGIEALQGVPGRVERIDFGQPFSVVVDFAHSPDALQKLIETYRPLTEGKIILVFGCPGDRDKDKRPVMGGIAAKLADVSIITTDDPRSEHPASIVDNIVAGIRLPGYPDIRDRCRIIIDRREAIRKALELAEKGDTVLIAGRGHEKYQDFNGKKVEIDDKIEVGRILNAHN</sequence>
<evidence type="ECO:0000313" key="17">
    <source>
        <dbReference type="Proteomes" id="UP000176938"/>
    </source>
</evidence>
<evidence type="ECO:0000256" key="1">
    <source>
        <dbReference type="ARBA" id="ARBA00005898"/>
    </source>
</evidence>
<feature type="domain" description="Mur ligase C-terminal" evidence="14">
    <location>
        <begin position="307"/>
        <end position="439"/>
    </location>
</feature>
<feature type="modified residue" description="N6-carboxylysine" evidence="11">
    <location>
        <position position="189"/>
    </location>
</feature>
<dbReference type="Gene3D" id="3.90.190.20">
    <property type="entry name" value="Mur ligase, C-terminal domain"/>
    <property type="match status" value="1"/>
</dbReference>
<feature type="binding site" evidence="11">
    <location>
        <position position="157"/>
    </location>
    <ligand>
        <name>UDP-N-acetyl-alpha-D-muramoyl-L-alanyl-D-glutamate</name>
        <dbReference type="ChEBI" id="CHEBI:83900"/>
    </ligand>
</feature>
<dbReference type="Gene3D" id="3.40.1190.10">
    <property type="entry name" value="Mur-like, catalytic domain"/>
    <property type="match status" value="1"/>
</dbReference>
<evidence type="ECO:0000256" key="10">
    <source>
        <dbReference type="ARBA" id="ARBA00023316"/>
    </source>
</evidence>
<keyword evidence="4 11" id="KW-0132">Cell division</keyword>
<dbReference type="Pfam" id="PF02875">
    <property type="entry name" value="Mur_ligase_C"/>
    <property type="match status" value="1"/>
</dbReference>
<feature type="binding site" evidence="11">
    <location>
        <position position="149"/>
    </location>
    <ligand>
        <name>UDP-N-acetyl-alpha-D-muramoyl-L-alanyl-D-glutamate</name>
        <dbReference type="ChEBI" id="CHEBI:83900"/>
    </ligand>
</feature>
<dbReference type="Pfam" id="PF08245">
    <property type="entry name" value="Mur_ligase_M"/>
    <property type="match status" value="1"/>
</dbReference>
<keyword evidence="8 11" id="KW-0573">Peptidoglycan synthesis</keyword>
<dbReference type="GO" id="GO:0009252">
    <property type="term" value="P:peptidoglycan biosynthetic process"/>
    <property type="evidence" value="ECO:0007669"/>
    <property type="project" value="UniProtKB-UniRule"/>
</dbReference>
<comment type="caution">
    <text evidence="16">The sequence shown here is derived from an EMBL/GenBank/DDBJ whole genome shotgun (WGS) entry which is preliminary data.</text>
</comment>
<dbReference type="GO" id="GO:0000287">
    <property type="term" value="F:magnesium ion binding"/>
    <property type="evidence" value="ECO:0007669"/>
    <property type="project" value="UniProtKB-UniRule"/>
</dbReference>
<dbReference type="GO" id="GO:0005524">
    <property type="term" value="F:ATP binding"/>
    <property type="evidence" value="ECO:0007669"/>
    <property type="project" value="UniProtKB-UniRule"/>
</dbReference>
<evidence type="ECO:0000256" key="8">
    <source>
        <dbReference type="ARBA" id="ARBA00022984"/>
    </source>
</evidence>
<keyword evidence="7 11" id="KW-0133">Cell shape</keyword>
<dbReference type="EMBL" id="METP01000048">
    <property type="protein sequence ID" value="OGC04621.1"/>
    <property type="molecule type" value="Genomic_DNA"/>
</dbReference>
<dbReference type="EC" id="6.3.2.-" evidence="11"/>
<evidence type="ECO:0000259" key="14">
    <source>
        <dbReference type="Pfam" id="PF02875"/>
    </source>
</evidence>
<evidence type="ECO:0000259" key="13">
    <source>
        <dbReference type="Pfam" id="PF01225"/>
    </source>
</evidence>
<dbReference type="InterPro" id="IPR013221">
    <property type="entry name" value="Mur_ligase_cen"/>
</dbReference>
<dbReference type="InterPro" id="IPR018109">
    <property type="entry name" value="Folylpolyglutamate_synth_CS"/>
</dbReference>
<dbReference type="PANTHER" id="PTHR23135">
    <property type="entry name" value="MUR LIGASE FAMILY MEMBER"/>
    <property type="match status" value="1"/>
</dbReference>
<dbReference type="CDD" id="cd01983">
    <property type="entry name" value="SIMIBI"/>
    <property type="match status" value="1"/>
</dbReference>
<gene>
    <name evidence="11" type="primary">murE</name>
    <name evidence="16" type="ORF">A3H38_03060</name>
</gene>